<proteinExistence type="inferred from homology"/>
<keyword evidence="2 4" id="KW-0472">Membrane</keyword>
<dbReference type="InterPro" id="IPR002372">
    <property type="entry name" value="PQQ_rpt_dom"/>
</dbReference>
<dbReference type="NCBIfam" id="TIGR03300">
    <property type="entry name" value="assembly_YfgL"/>
    <property type="match status" value="1"/>
</dbReference>
<gene>
    <name evidence="4 6" type="primary">bamB</name>
    <name evidence="6" type="ORF">GCM10022279_16770</name>
</gene>
<accession>A0ABP7R894</accession>
<evidence type="ECO:0000256" key="3">
    <source>
        <dbReference type="ARBA" id="ARBA00023237"/>
    </source>
</evidence>
<evidence type="ECO:0000313" key="7">
    <source>
        <dbReference type="Proteomes" id="UP001501627"/>
    </source>
</evidence>
<keyword evidence="7" id="KW-1185">Reference proteome</keyword>
<keyword evidence="3 4" id="KW-0998">Cell outer membrane</keyword>
<dbReference type="InterPro" id="IPR018391">
    <property type="entry name" value="PQQ_b-propeller_rpt"/>
</dbReference>
<dbReference type="Proteomes" id="UP001501627">
    <property type="component" value="Unassembled WGS sequence"/>
</dbReference>
<dbReference type="InterPro" id="IPR015943">
    <property type="entry name" value="WD40/YVTN_repeat-like_dom_sf"/>
</dbReference>
<feature type="domain" description="Pyrrolo-quinoline quinone repeat" evidence="5">
    <location>
        <begin position="80"/>
        <end position="307"/>
    </location>
</feature>
<dbReference type="Pfam" id="PF13360">
    <property type="entry name" value="PQQ_2"/>
    <property type="match status" value="1"/>
</dbReference>
<dbReference type="PANTHER" id="PTHR34512:SF30">
    <property type="entry name" value="OUTER MEMBRANE PROTEIN ASSEMBLY FACTOR BAMB"/>
    <property type="match status" value="1"/>
</dbReference>
<keyword evidence="4" id="KW-0564">Palmitate</keyword>
<dbReference type="HAMAP" id="MF_00923">
    <property type="entry name" value="OM_assembly_BamB"/>
    <property type="match status" value="1"/>
</dbReference>
<sequence>MKRMLRWSRPAWAALAATALLTLGGCSLWGGSSAPKPAELGPNVPVLGVRQAWTARIGPLSGMEPTVHVQGDQVLLASAKGEVAAIDARTGGDVWRAQLDTPLATGLGSDGQVSAVVSRNNQLIALQDGKKLWSQPLAAQGYTAPLVAGARVFVLTADRTVSAFDAKTGYPLWSQKRTGEPLILRQSGVLLAVGDTLVAGLSGRLVGFNPDNGAVRWEAPLASPRGTNDIERLVELVGPASRVHDSVCARAFQAAVGCVDAQRGATVWAQPAAGSVGIAGDDSALYGTESNGLVQAWSRADGARGWSSDRLKYRRLTAPLLLGRSIVIGDADGLVHLLSRDDGTPLNRLSTDGSGVAATPVVSGNTLVVVTRGGAVYGFRPD</sequence>
<dbReference type="EMBL" id="BAABBP010000012">
    <property type="protein sequence ID" value="GAA3993889.1"/>
    <property type="molecule type" value="Genomic_DNA"/>
</dbReference>
<keyword evidence="4" id="KW-0449">Lipoprotein</keyword>
<evidence type="ECO:0000259" key="5">
    <source>
        <dbReference type="Pfam" id="PF13360"/>
    </source>
</evidence>
<protein>
    <recommendedName>
        <fullName evidence="4">Outer membrane protein assembly factor BamB</fullName>
    </recommendedName>
</protein>
<dbReference type="InterPro" id="IPR017687">
    <property type="entry name" value="BamB"/>
</dbReference>
<dbReference type="Gene3D" id="2.130.10.10">
    <property type="entry name" value="YVTN repeat-like/Quinoprotein amine dehydrogenase"/>
    <property type="match status" value="1"/>
</dbReference>
<dbReference type="SMART" id="SM00564">
    <property type="entry name" value="PQQ"/>
    <property type="match status" value="4"/>
</dbReference>
<evidence type="ECO:0000256" key="4">
    <source>
        <dbReference type="HAMAP-Rule" id="MF_00923"/>
    </source>
</evidence>
<dbReference type="InterPro" id="IPR011047">
    <property type="entry name" value="Quinoprotein_ADH-like_sf"/>
</dbReference>
<dbReference type="PROSITE" id="PS51257">
    <property type="entry name" value="PROKAR_LIPOPROTEIN"/>
    <property type="match status" value="1"/>
</dbReference>
<evidence type="ECO:0000256" key="2">
    <source>
        <dbReference type="ARBA" id="ARBA00023136"/>
    </source>
</evidence>
<comment type="subcellular location">
    <subcellularLocation>
        <location evidence="4">Cell outer membrane</location>
        <topology evidence="4">Lipid-anchor</topology>
    </subcellularLocation>
</comment>
<comment type="subunit">
    <text evidence="4">Part of the Bam complex.</text>
</comment>
<evidence type="ECO:0000313" key="6">
    <source>
        <dbReference type="EMBL" id="GAA3993889.1"/>
    </source>
</evidence>
<comment type="function">
    <text evidence="4">Part of the outer membrane protein assembly complex, which is involved in assembly and insertion of beta-barrel proteins into the outer membrane.</text>
</comment>
<dbReference type="SUPFAM" id="SSF50998">
    <property type="entry name" value="Quinoprotein alcohol dehydrogenase-like"/>
    <property type="match status" value="1"/>
</dbReference>
<reference evidence="7" key="1">
    <citation type="journal article" date="2019" name="Int. J. Syst. Evol. Microbiol.">
        <title>The Global Catalogue of Microorganisms (GCM) 10K type strain sequencing project: providing services to taxonomists for standard genome sequencing and annotation.</title>
        <authorList>
            <consortium name="The Broad Institute Genomics Platform"/>
            <consortium name="The Broad Institute Genome Sequencing Center for Infectious Disease"/>
            <person name="Wu L."/>
            <person name="Ma J."/>
        </authorList>
    </citation>
    <scope>NUCLEOTIDE SEQUENCE [LARGE SCALE GENOMIC DNA]</scope>
    <source>
        <strain evidence="7">JCM 17561</strain>
    </source>
</reference>
<keyword evidence="1 4" id="KW-0732">Signal</keyword>
<name>A0ABP7R894_9BURK</name>
<evidence type="ECO:0000256" key="1">
    <source>
        <dbReference type="ARBA" id="ARBA00022729"/>
    </source>
</evidence>
<organism evidence="6 7">
    <name type="scientific">Comamonas faecalis</name>
    <dbReference type="NCBI Taxonomy" id="1387849"/>
    <lineage>
        <taxon>Bacteria</taxon>
        <taxon>Pseudomonadati</taxon>
        <taxon>Pseudomonadota</taxon>
        <taxon>Betaproteobacteria</taxon>
        <taxon>Burkholderiales</taxon>
        <taxon>Comamonadaceae</taxon>
        <taxon>Comamonas</taxon>
    </lineage>
</organism>
<comment type="caution">
    <text evidence="6">The sequence shown here is derived from an EMBL/GenBank/DDBJ whole genome shotgun (WGS) entry which is preliminary data.</text>
</comment>
<dbReference type="PANTHER" id="PTHR34512">
    <property type="entry name" value="CELL SURFACE PROTEIN"/>
    <property type="match status" value="1"/>
</dbReference>
<comment type="similarity">
    <text evidence="4">Belongs to the BamB family.</text>
</comment>